<sequence>MDANTAARMLGVSLTTLYAYVSRGLIRNAGPADDPRARWYVEGDIKAYLARKQRQRRPREAARHVLDWGLPVLQTAITRIEHQHLQYRGQDALTLATHASLEDTATLLWDTPALDWSRTSPCPRLPTGLPTLQRAIVALALAPVSATHSAPLVQQHAEAIQLMHTLCHALSGCSGLPFHVALAQGWRRPAHAELLRQALVLCADHELNASTFAVRVAASTGASLAACLQAGLATLSGPRHGGLTLAAGETVTTILNMLGADPLGQYLAQGHVLPAGLLGHPLYPDGDPRARYLLARITSDPPFAQLVDQLQAQLDDLPSLDLALVSLVRSLALPLDHALRLFAMGRCAGWIAHALEQRATGQLIRPRAEFIRDE</sequence>
<evidence type="ECO:0000313" key="5">
    <source>
        <dbReference type="EMBL" id="GGP26021.1"/>
    </source>
</evidence>
<dbReference type="InterPro" id="IPR002020">
    <property type="entry name" value="Citrate_synthase"/>
</dbReference>
<dbReference type="RefSeq" id="WP_229678866.1">
    <property type="nucleotide sequence ID" value="NZ_BMLY01000002.1"/>
</dbReference>
<organism evidence="5 6">
    <name type="scientific">Silvimonas amylolytica</name>
    <dbReference type="NCBI Taxonomy" id="449663"/>
    <lineage>
        <taxon>Bacteria</taxon>
        <taxon>Pseudomonadati</taxon>
        <taxon>Pseudomonadota</taxon>
        <taxon>Betaproteobacteria</taxon>
        <taxon>Neisseriales</taxon>
        <taxon>Chitinibacteraceae</taxon>
        <taxon>Silvimonas</taxon>
    </lineage>
</organism>
<evidence type="ECO:0000313" key="6">
    <source>
        <dbReference type="Proteomes" id="UP000621859"/>
    </source>
</evidence>
<dbReference type="EMBL" id="BMLY01000002">
    <property type="protein sequence ID" value="GGP26021.1"/>
    <property type="molecule type" value="Genomic_DNA"/>
</dbReference>
<dbReference type="PRINTS" id="PR00143">
    <property type="entry name" value="CITRTSNTHASE"/>
</dbReference>
<dbReference type="Pfam" id="PF00285">
    <property type="entry name" value="Citrate_synt"/>
    <property type="match status" value="1"/>
</dbReference>
<dbReference type="Proteomes" id="UP000621859">
    <property type="component" value="Unassembled WGS sequence"/>
</dbReference>
<proteinExistence type="inferred from homology"/>
<dbReference type="Gene3D" id="1.10.230.10">
    <property type="entry name" value="Cytochrome P450-Terp, domain 2"/>
    <property type="match status" value="1"/>
</dbReference>
<name>A0ABQ2PKU8_9NEIS</name>
<dbReference type="PANTHER" id="PTHR11739:SF4">
    <property type="entry name" value="CITRATE SYNTHASE, PEROXISOMAL"/>
    <property type="match status" value="1"/>
</dbReference>
<gene>
    <name evidence="5" type="ORF">GCM10010971_18400</name>
</gene>
<keyword evidence="6" id="KW-1185">Reference proteome</keyword>
<evidence type="ECO:0000256" key="2">
    <source>
        <dbReference type="ARBA" id="ARBA00010566"/>
    </source>
</evidence>
<dbReference type="InterPro" id="IPR016142">
    <property type="entry name" value="Citrate_synth-like_lrg_a-sub"/>
</dbReference>
<dbReference type="Gene3D" id="1.10.580.10">
    <property type="entry name" value="Citrate Synthase, domain 1"/>
    <property type="match status" value="2"/>
</dbReference>
<reference evidence="6" key="1">
    <citation type="journal article" date="2019" name="Int. J. Syst. Evol. Microbiol.">
        <title>The Global Catalogue of Microorganisms (GCM) 10K type strain sequencing project: providing services to taxonomists for standard genome sequencing and annotation.</title>
        <authorList>
            <consortium name="The Broad Institute Genomics Platform"/>
            <consortium name="The Broad Institute Genome Sequencing Center for Infectious Disease"/>
            <person name="Wu L."/>
            <person name="Ma J."/>
        </authorList>
    </citation>
    <scope>NUCLEOTIDE SEQUENCE [LARGE SCALE GENOMIC DNA]</scope>
    <source>
        <strain evidence="6">CGMCC 1.8860</strain>
    </source>
</reference>
<evidence type="ECO:0000256" key="1">
    <source>
        <dbReference type="ARBA" id="ARBA00004751"/>
    </source>
</evidence>
<comment type="caution">
    <text evidence="5">The sequence shown here is derived from an EMBL/GenBank/DDBJ whole genome shotgun (WGS) entry which is preliminary data.</text>
</comment>
<evidence type="ECO:0000256" key="4">
    <source>
        <dbReference type="ARBA" id="ARBA00022679"/>
    </source>
</evidence>
<dbReference type="PANTHER" id="PTHR11739">
    <property type="entry name" value="CITRATE SYNTHASE"/>
    <property type="match status" value="1"/>
</dbReference>
<keyword evidence="4" id="KW-0808">Transferase</keyword>
<comment type="similarity">
    <text evidence="2">Belongs to the citrate synthase family.</text>
</comment>
<protein>
    <recommendedName>
        <fullName evidence="3">citrate synthase (unknown stereospecificity)</fullName>
        <ecNumber evidence="3">2.3.3.16</ecNumber>
    </recommendedName>
</protein>
<evidence type="ECO:0000256" key="3">
    <source>
        <dbReference type="ARBA" id="ARBA00012972"/>
    </source>
</evidence>
<dbReference type="InterPro" id="IPR036969">
    <property type="entry name" value="Citrate_synthase_sf"/>
</dbReference>
<dbReference type="EC" id="2.3.3.16" evidence="3"/>
<accession>A0ABQ2PKU8</accession>
<dbReference type="SUPFAM" id="SSF48256">
    <property type="entry name" value="Citrate synthase"/>
    <property type="match status" value="1"/>
</dbReference>
<dbReference type="InterPro" id="IPR016143">
    <property type="entry name" value="Citrate_synth-like_sm_a-sub"/>
</dbReference>
<comment type="pathway">
    <text evidence="1">Carbohydrate metabolism; tricarboxylic acid cycle; isocitrate from oxaloacetate: step 1/2.</text>
</comment>
<dbReference type="CDD" id="cd06102">
    <property type="entry name" value="citrate_synt_like_2"/>
    <property type="match status" value="1"/>
</dbReference>